<reference evidence="1" key="2">
    <citation type="journal article" date="2021" name="Microbiol. Resour. Announc.">
        <title>Complete Genome Sequence of Polycladomyces abyssicola JIR-001T, Isolated from Hemipelagic Sediment in Deep Seawater.</title>
        <authorList>
            <person name="Tsubouchi T."/>
            <person name="Kaneko Y."/>
        </authorList>
    </citation>
    <scope>NUCLEOTIDE SEQUENCE</scope>
    <source>
        <strain evidence="1">JIR-001</strain>
    </source>
</reference>
<sequence>MAEHYTRNEGVGGESLHSAPKPILLIGRMGFLFLHSAAWNDEQRDMGQVQLNYAYIIKQYIEI</sequence>
<gene>
    <name evidence="1" type="ORF">JIR001_28720</name>
</gene>
<reference evidence="1" key="1">
    <citation type="journal article" date="2013" name="Int. J. Syst. Evol. Microbiol.">
        <title>Polycladomyces abyssicola gen. nov., sp. nov., a thermophilic filamentous bacterium isolated from hemipelagic sediment.</title>
        <authorList>
            <person name="Tsubouchi T."/>
            <person name="Shimane Y."/>
            <person name="Mori K."/>
            <person name="Usui K."/>
            <person name="Hiraki T."/>
            <person name="Tame A."/>
            <person name="Uematsu K."/>
            <person name="Maruyama T."/>
            <person name="Hatada Y."/>
        </authorList>
    </citation>
    <scope>NUCLEOTIDE SEQUENCE</scope>
    <source>
        <strain evidence="1">JIR-001</strain>
    </source>
</reference>
<protein>
    <submittedName>
        <fullName evidence="1">Uncharacterized protein</fullName>
    </submittedName>
</protein>
<dbReference type="EMBL" id="AP024601">
    <property type="protein sequence ID" value="BCU83089.1"/>
    <property type="molecule type" value="Genomic_DNA"/>
</dbReference>
<name>A0A8D5UH72_9BACL</name>
<proteinExistence type="predicted"/>
<accession>A0A8D5UH72</accession>
<keyword evidence="2" id="KW-1185">Reference proteome</keyword>
<dbReference type="AlphaFoldDB" id="A0A8D5UH72"/>
<dbReference type="KEGG" id="pabs:JIR001_28720"/>
<evidence type="ECO:0000313" key="1">
    <source>
        <dbReference type="EMBL" id="BCU83089.1"/>
    </source>
</evidence>
<organism evidence="1 2">
    <name type="scientific">Polycladomyces abyssicola</name>
    <dbReference type="NCBI Taxonomy" id="1125966"/>
    <lineage>
        <taxon>Bacteria</taxon>
        <taxon>Bacillati</taxon>
        <taxon>Bacillota</taxon>
        <taxon>Bacilli</taxon>
        <taxon>Bacillales</taxon>
        <taxon>Thermoactinomycetaceae</taxon>
        <taxon>Polycladomyces</taxon>
    </lineage>
</organism>
<dbReference type="Proteomes" id="UP000677436">
    <property type="component" value="Chromosome"/>
</dbReference>
<evidence type="ECO:0000313" key="2">
    <source>
        <dbReference type="Proteomes" id="UP000677436"/>
    </source>
</evidence>